<protein>
    <submittedName>
        <fullName evidence="2">Uncharacterized protein</fullName>
    </submittedName>
</protein>
<organism evidence="2 3">
    <name type="scientific">Planosporangium thailandense</name>
    <dbReference type="NCBI Taxonomy" id="765197"/>
    <lineage>
        <taxon>Bacteria</taxon>
        <taxon>Bacillati</taxon>
        <taxon>Actinomycetota</taxon>
        <taxon>Actinomycetes</taxon>
        <taxon>Micromonosporales</taxon>
        <taxon>Micromonosporaceae</taxon>
        <taxon>Planosporangium</taxon>
    </lineage>
</organism>
<comment type="caution">
    <text evidence="2">The sequence shown here is derived from an EMBL/GenBank/DDBJ whole genome shotgun (WGS) entry which is preliminary data.</text>
</comment>
<evidence type="ECO:0000256" key="1">
    <source>
        <dbReference type="SAM" id="MobiDB-lite"/>
    </source>
</evidence>
<dbReference type="EMBL" id="JAATVY010000024">
    <property type="protein sequence ID" value="NJC72991.1"/>
    <property type="molecule type" value="Genomic_DNA"/>
</dbReference>
<accession>A0ABX0Y3M6</accession>
<feature type="compositionally biased region" description="Basic and acidic residues" evidence="1">
    <location>
        <begin position="1"/>
        <end position="20"/>
    </location>
</feature>
<gene>
    <name evidence="2" type="ORF">HC031_25215</name>
</gene>
<keyword evidence="3" id="KW-1185">Reference proteome</keyword>
<feature type="compositionally biased region" description="Basic and acidic residues" evidence="1">
    <location>
        <begin position="69"/>
        <end position="79"/>
    </location>
</feature>
<sequence length="89" mass="9288">MSEQAVPERDPQRRTDDVRADAVAAEDTAEEDVIVGDDPGSRTGQVLGQSVPIPTDAAVAGPGDPETGAVRDEEGRPTTEKPYTGKPST</sequence>
<dbReference type="Proteomes" id="UP000722989">
    <property type="component" value="Unassembled WGS sequence"/>
</dbReference>
<evidence type="ECO:0000313" key="2">
    <source>
        <dbReference type="EMBL" id="NJC72991.1"/>
    </source>
</evidence>
<dbReference type="RefSeq" id="WP_167927897.1">
    <property type="nucleotide sequence ID" value="NZ_JAATVY010000024.1"/>
</dbReference>
<proteinExistence type="predicted"/>
<name>A0ABX0Y3M6_9ACTN</name>
<evidence type="ECO:0000313" key="3">
    <source>
        <dbReference type="Proteomes" id="UP000722989"/>
    </source>
</evidence>
<feature type="region of interest" description="Disordered" evidence="1">
    <location>
        <begin position="1"/>
        <end position="89"/>
    </location>
</feature>
<reference evidence="2 3" key="1">
    <citation type="submission" date="2020-03" db="EMBL/GenBank/DDBJ databases">
        <title>WGS of the type strain of Planosporangium spp.</title>
        <authorList>
            <person name="Thawai C."/>
        </authorList>
    </citation>
    <scope>NUCLEOTIDE SEQUENCE [LARGE SCALE GENOMIC DNA]</scope>
    <source>
        <strain evidence="2 3">TBRC 5610</strain>
    </source>
</reference>